<dbReference type="SUPFAM" id="SSF57302">
    <property type="entry name" value="Snake toxin-like"/>
    <property type="match status" value="1"/>
</dbReference>
<dbReference type="KEGG" id="muo:115468777"/>
<proteinExistence type="predicted"/>
<evidence type="ECO:0000256" key="12">
    <source>
        <dbReference type="SAM" id="SignalP"/>
    </source>
</evidence>
<comment type="subunit">
    <text evidence="2">Interacts with T-cell surface antigen CD2.</text>
</comment>
<organism evidence="14 15">
    <name type="scientific">Microcaecilia unicolor</name>
    <dbReference type="NCBI Taxonomy" id="1415580"/>
    <lineage>
        <taxon>Eukaryota</taxon>
        <taxon>Metazoa</taxon>
        <taxon>Chordata</taxon>
        <taxon>Craniata</taxon>
        <taxon>Vertebrata</taxon>
        <taxon>Euteleostomi</taxon>
        <taxon>Amphibia</taxon>
        <taxon>Gymnophiona</taxon>
        <taxon>Siphonopidae</taxon>
        <taxon>Microcaecilia</taxon>
    </lineage>
</organism>
<dbReference type="Gene3D" id="2.10.60.10">
    <property type="entry name" value="CD59"/>
    <property type="match status" value="1"/>
</dbReference>
<dbReference type="Proteomes" id="UP000515156">
    <property type="component" value="Chromosome 4"/>
</dbReference>
<accession>A0A6P7XUF0</accession>
<sequence>MSGNKWNCVLLSLFFLFLVFCSSGYALKCLVCTSTTQVCTTNHTCPKGDYSCLRITVGTSKTYRCEQHNNCKVEILQKEFGNSFSFYCCQGNDLCNTAIAIPAHKTLLGLLTLIAVVWLVCF</sequence>
<evidence type="ECO:0000313" key="14">
    <source>
        <dbReference type="Proteomes" id="UP000515156"/>
    </source>
</evidence>
<dbReference type="InterPro" id="IPR045860">
    <property type="entry name" value="Snake_toxin-like_sf"/>
</dbReference>
<dbReference type="InterPro" id="IPR016054">
    <property type="entry name" value="LY6_UPA_recep-like"/>
</dbReference>
<evidence type="ECO:0000256" key="5">
    <source>
        <dbReference type="ARBA" id="ARBA00023136"/>
    </source>
</evidence>
<evidence type="ECO:0000256" key="3">
    <source>
        <dbReference type="ARBA" id="ARBA00022622"/>
    </source>
</evidence>
<evidence type="ECO:0000256" key="4">
    <source>
        <dbReference type="ARBA" id="ARBA00022729"/>
    </source>
</evidence>
<name>A0A6P7XUF0_9AMPH</name>
<keyword evidence="8" id="KW-0449">Lipoprotein</keyword>
<keyword evidence="3" id="KW-0336">GPI-anchor</keyword>
<comment type="subcellular location">
    <subcellularLocation>
        <location evidence="1">Membrane</location>
        <topology evidence="1">Lipid-anchor</topology>
        <topology evidence="1">GPI-anchor</topology>
    </subcellularLocation>
</comment>
<dbReference type="CDD" id="cd23554">
    <property type="entry name" value="TFP_LU_ECD_CD59"/>
    <property type="match status" value="1"/>
</dbReference>
<keyword evidence="14" id="KW-1185">Reference proteome</keyword>
<dbReference type="AlphaFoldDB" id="A0A6P7XUF0"/>
<dbReference type="GO" id="GO:0098552">
    <property type="term" value="C:side of membrane"/>
    <property type="evidence" value="ECO:0007669"/>
    <property type="project" value="UniProtKB-KW"/>
</dbReference>
<feature type="chain" id="PRO_5027777507" description="MAC-inhibitory protein" evidence="12">
    <location>
        <begin position="27"/>
        <end position="122"/>
    </location>
</feature>
<dbReference type="RefSeq" id="XP_030056616.1">
    <property type="nucleotide sequence ID" value="XM_030200756.1"/>
</dbReference>
<evidence type="ECO:0000256" key="11">
    <source>
        <dbReference type="ARBA" id="ARBA00031867"/>
    </source>
</evidence>
<dbReference type="InterPro" id="IPR056949">
    <property type="entry name" value="CD59"/>
</dbReference>
<keyword evidence="7" id="KW-0325">Glycoprotein</keyword>
<evidence type="ECO:0000259" key="13">
    <source>
        <dbReference type="SMART" id="SM00134"/>
    </source>
</evidence>
<evidence type="ECO:0000256" key="10">
    <source>
        <dbReference type="ARBA" id="ARBA00031590"/>
    </source>
</evidence>
<evidence type="ECO:0000313" key="15">
    <source>
        <dbReference type="RefSeq" id="XP_030056616.1"/>
    </source>
</evidence>
<dbReference type="InParanoid" id="A0A6P7XUF0"/>
<gene>
    <name evidence="15" type="primary">LOC115468777</name>
</gene>
<feature type="signal peptide" evidence="12">
    <location>
        <begin position="1"/>
        <end position="26"/>
    </location>
</feature>
<evidence type="ECO:0000256" key="1">
    <source>
        <dbReference type="ARBA" id="ARBA00004589"/>
    </source>
</evidence>
<protein>
    <recommendedName>
        <fullName evidence="10">MAC-inhibitory protein</fullName>
    </recommendedName>
    <alternativeName>
        <fullName evidence="11">Membrane attack complex inhibition factor</fullName>
    </alternativeName>
    <alternativeName>
        <fullName evidence="9">Protectin</fullName>
    </alternativeName>
</protein>
<dbReference type="GeneID" id="115468777"/>
<evidence type="ECO:0000256" key="8">
    <source>
        <dbReference type="ARBA" id="ARBA00023288"/>
    </source>
</evidence>
<dbReference type="SMART" id="SM00134">
    <property type="entry name" value="LU"/>
    <property type="match status" value="1"/>
</dbReference>
<feature type="domain" description="UPAR/Ly6" evidence="13">
    <location>
        <begin position="27"/>
        <end position="108"/>
    </location>
</feature>
<keyword evidence="5" id="KW-0472">Membrane</keyword>
<evidence type="ECO:0000256" key="7">
    <source>
        <dbReference type="ARBA" id="ARBA00023180"/>
    </source>
</evidence>
<keyword evidence="4 12" id="KW-0732">Signal</keyword>
<evidence type="ECO:0000256" key="9">
    <source>
        <dbReference type="ARBA" id="ARBA00029920"/>
    </source>
</evidence>
<reference evidence="15" key="1">
    <citation type="submission" date="2025-08" db="UniProtKB">
        <authorList>
            <consortium name="RefSeq"/>
        </authorList>
    </citation>
    <scope>IDENTIFICATION</scope>
</reference>
<evidence type="ECO:0000256" key="2">
    <source>
        <dbReference type="ARBA" id="ARBA00011481"/>
    </source>
</evidence>
<keyword evidence="6" id="KW-1015">Disulfide bond</keyword>
<evidence type="ECO:0000256" key="6">
    <source>
        <dbReference type="ARBA" id="ARBA00023157"/>
    </source>
</evidence>